<dbReference type="EMBL" id="VJEZ01000009">
    <property type="protein sequence ID" value="MWZ40299.1"/>
    <property type="molecule type" value="Genomic_DNA"/>
</dbReference>
<feature type="domain" description="Type I restriction modification DNA specificity" evidence="4">
    <location>
        <begin position="2"/>
        <end position="181"/>
    </location>
</feature>
<dbReference type="AlphaFoldDB" id="A0A6I4RWL6"/>
<protein>
    <submittedName>
        <fullName evidence="5">Type I restriction endonuclease subunit S</fullName>
    </submittedName>
</protein>
<gene>
    <name evidence="5" type="ORF">FNC33_07085</name>
</gene>
<dbReference type="Gene3D" id="3.90.220.20">
    <property type="entry name" value="DNA methylase specificity domains"/>
    <property type="match status" value="1"/>
</dbReference>
<sequence length="190" mass="21721">MKSKKLSDIANISIGIPIARYKSKPNNQEGQKIEYKLFSQNMLSDTGIFQEYQADTFIANKDLSFSCTQEDDIVFGLRKPNQAVYIDSNNTDLLVQSYMAIIRCNSDIILPEYLAFKLNTQDIYNQLHKNIQGGSAIQLLKIQSLKDIVIQIPSLEQQAKRIETLKTGYQEIAILRKLIEEKQKMLKSIV</sequence>
<dbReference type="InterPro" id="IPR044946">
    <property type="entry name" value="Restrct_endonuc_typeI_TRD_sf"/>
</dbReference>
<dbReference type="RefSeq" id="WP_003038841.1">
    <property type="nucleotide sequence ID" value="NZ_VJEZ01000009.1"/>
</dbReference>
<keyword evidence="5" id="KW-0255">Endonuclease</keyword>
<evidence type="ECO:0000256" key="1">
    <source>
        <dbReference type="ARBA" id="ARBA00010923"/>
    </source>
</evidence>
<evidence type="ECO:0000259" key="4">
    <source>
        <dbReference type="Pfam" id="PF01420"/>
    </source>
</evidence>
<dbReference type="GO" id="GO:0009307">
    <property type="term" value="P:DNA restriction-modification system"/>
    <property type="evidence" value="ECO:0007669"/>
    <property type="project" value="UniProtKB-KW"/>
</dbReference>
<dbReference type="GO" id="GO:0004519">
    <property type="term" value="F:endonuclease activity"/>
    <property type="evidence" value="ECO:0007669"/>
    <property type="project" value="UniProtKB-KW"/>
</dbReference>
<comment type="similarity">
    <text evidence="1">Belongs to the type-I restriction system S methylase family.</text>
</comment>
<evidence type="ECO:0000313" key="6">
    <source>
        <dbReference type="Proteomes" id="UP000469081"/>
    </source>
</evidence>
<comment type="caution">
    <text evidence="5">The sequence shown here is derived from an EMBL/GenBank/DDBJ whole genome shotgun (WGS) entry which is preliminary data.</text>
</comment>
<evidence type="ECO:0000313" key="5">
    <source>
        <dbReference type="EMBL" id="MWZ40299.1"/>
    </source>
</evidence>
<dbReference type="PANTHER" id="PTHR30408:SF12">
    <property type="entry name" value="TYPE I RESTRICTION ENZYME MJAVIII SPECIFICITY SUBUNIT"/>
    <property type="match status" value="1"/>
</dbReference>
<dbReference type="PANTHER" id="PTHR30408">
    <property type="entry name" value="TYPE-1 RESTRICTION ENZYME ECOKI SPECIFICITY PROTEIN"/>
    <property type="match status" value="1"/>
</dbReference>
<keyword evidence="3" id="KW-0238">DNA-binding</keyword>
<dbReference type="SUPFAM" id="SSF116734">
    <property type="entry name" value="DNA methylase specificity domain"/>
    <property type="match status" value="1"/>
</dbReference>
<name>A0A6I4RWL6_FRATU</name>
<keyword evidence="5" id="KW-0540">Nuclease</keyword>
<dbReference type="InterPro" id="IPR052021">
    <property type="entry name" value="Type-I_RS_S_subunit"/>
</dbReference>
<reference evidence="5 6" key="1">
    <citation type="submission" date="2019-06" db="EMBL/GenBank/DDBJ databases">
        <title>Phylogeography and genetic diversity of Francisella tularensis subsp. holarctica in France (1947-2018).</title>
        <authorList>
            <person name="Kevin M."/>
            <person name="Madani N."/>
            <person name="Maurin M."/>
        </authorList>
    </citation>
    <scope>NUCLEOTIDE SEQUENCE [LARGE SCALE GENOMIC DNA]</scope>
    <source>
        <strain evidence="5 6">ATCC 15482</strain>
    </source>
</reference>
<evidence type="ECO:0000256" key="2">
    <source>
        <dbReference type="ARBA" id="ARBA00022747"/>
    </source>
</evidence>
<organism evidence="5 6">
    <name type="scientific">Francisella tularensis</name>
    <dbReference type="NCBI Taxonomy" id="263"/>
    <lineage>
        <taxon>Bacteria</taxon>
        <taxon>Pseudomonadati</taxon>
        <taxon>Pseudomonadota</taxon>
        <taxon>Gammaproteobacteria</taxon>
        <taxon>Thiotrichales</taxon>
        <taxon>Francisellaceae</taxon>
        <taxon>Francisella</taxon>
    </lineage>
</organism>
<dbReference type="GO" id="GO:0003677">
    <property type="term" value="F:DNA binding"/>
    <property type="evidence" value="ECO:0007669"/>
    <property type="project" value="UniProtKB-KW"/>
</dbReference>
<keyword evidence="2" id="KW-0680">Restriction system</keyword>
<accession>A0A6I4RWL6</accession>
<keyword evidence="5" id="KW-0378">Hydrolase</keyword>
<dbReference type="Proteomes" id="UP000469081">
    <property type="component" value="Unassembled WGS sequence"/>
</dbReference>
<evidence type="ECO:0000256" key="3">
    <source>
        <dbReference type="ARBA" id="ARBA00023125"/>
    </source>
</evidence>
<dbReference type="Pfam" id="PF01420">
    <property type="entry name" value="Methylase_S"/>
    <property type="match status" value="1"/>
</dbReference>
<dbReference type="InterPro" id="IPR000055">
    <property type="entry name" value="Restrct_endonuc_typeI_TRD"/>
</dbReference>
<proteinExistence type="inferred from homology"/>